<name>A0AAE0FCN8_9CHLO</name>
<dbReference type="Gene3D" id="1.10.443.10">
    <property type="entry name" value="Intergrase catalytic core"/>
    <property type="match status" value="1"/>
</dbReference>
<dbReference type="GO" id="GO:0006310">
    <property type="term" value="P:DNA recombination"/>
    <property type="evidence" value="ECO:0007669"/>
    <property type="project" value="InterPro"/>
</dbReference>
<dbReference type="GO" id="GO:0015074">
    <property type="term" value="P:DNA integration"/>
    <property type="evidence" value="ECO:0007669"/>
    <property type="project" value="InterPro"/>
</dbReference>
<protein>
    <recommendedName>
        <fullName evidence="3">Tudor domain-containing protein</fullName>
    </recommendedName>
</protein>
<accession>A0AAE0FCN8</accession>
<proteinExistence type="predicted"/>
<dbReference type="InterPro" id="IPR013762">
    <property type="entry name" value="Integrase-like_cat_sf"/>
</dbReference>
<dbReference type="GO" id="GO:0003677">
    <property type="term" value="F:DNA binding"/>
    <property type="evidence" value="ECO:0007669"/>
    <property type="project" value="InterPro"/>
</dbReference>
<dbReference type="EMBL" id="LGRX02020827">
    <property type="protein sequence ID" value="KAK3257230.1"/>
    <property type="molecule type" value="Genomic_DNA"/>
</dbReference>
<dbReference type="AlphaFoldDB" id="A0AAE0FCN8"/>
<sequence length="325" mass="35420">MADEVVILPKSRDLFTPSRLGESEDGRRAAEQAPQTGLAAGCKVKVYWSEDDAWYTGTVGVTGTDGVTHIAYEDGDKEDLDMSKEEYEVLPAAVQEVAGWDAALQERWRGELGDSSLTELAVQMRPTCSLTSAINNYHEEMGFPGPAKGRAVSRAVKGMSRLQVQAAEAAGEEQTVRTWLPARHVSAVHEHELGLEPVQDASWGRRPVTGSEVQGGYWRLPWERGKLQPTQANGWVQLALGKLGCVPPEGGHFSGHSTRKGACTCARAVGAALEKCCFLGGWSQPSSAIHSYIDPAAVPDEHMEEYFGWTTPRWRQQQPGTEQCA</sequence>
<organism evidence="1 2">
    <name type="scientific">Cymbomonas tetramitiformis</name>
    <dbReference type="NCBI Taxonomy" id="36881"/>
    <lineage>
        <taxon>Eukaryota</taxon>
        <taxon>Viridiplantae</taxon>
        <taxon>Chlorophyta</taxon>
        <taxon>Pyramimonadophyceae</taxon>
        <taxon>Pyramimonadales</taxon>
        <taxon>Pyramimonadaceae</taxon>
        <taxon>Cymbomonas</taxon>
    </lineage>
</organism>
<evidence type="ECO:0000313" key="1">
    <source>
        <dbReference type="EMBL" id="KAK3257230.1"/>
    </source>
</evidence>
<keyword evidence="2" id="KW-1185">Reference proteome</keyword>
<comment type="caution">
    <text evidence="1">The sequence shown here is derived from an EMBL/GenBank/DDBJ whole genome shotgun (WGS) entry which is preliminary data.</text>
</comment>
<evidence type="ECO:0000313" key="2">
    <source>
        <dbReference type="Proteomes" id="UP001190700"/>
    </source>
</evidence>
<dbReference type="Gene3D" id="2.30.30.140">
    <property type="match status" value="1"/>
</dbReference>
<evidence type="ECO:0008006" key="3">
    <source>
        <dbReference type="Google" id="ProtNLM"/>
    </source>
</evidence>
<dbReference type="Proteomes" id="UP001190700">
    <property type="component" value="Unassembled WGS sequence"/>
</dbReference>
<gene>
    <name evidence="1" type="ORF">CYMTET_33674</name>
</gene>
<reference evidence="1 2" key="1">
    <citation type="journal article" date="2015" name="Genome Biol. Evol.">
        <title>Comparative Genomics of a Bacterivorous Green Alga Reveals Evolutionary Causalities and Consequences of Phago-Mixotrophic Mode of Nutrition.</title>
        <authorList>
            <person name="Burns J.A."/>
            <person name="Paasch A."/>
            <person name="Narechania A."/>
            <person name="Kim E."/>
        </authorList>
    </citation>
    <scope>NUCLEOTIDE SEQUENCE [LARGE SCALE GENOMIC DNA]</scope>
    <source>
        <strain evidence="1 2">PLY_AMNH</strain>
    </source>
</reference>
<dbReference type="CDD" id="cd20404">
    <property type="entry name" value="Tudor_Agenet_AtEML-like"/>
    <property type="match status" value="1"/>
</dbReference>